<sequence length="185" mass="20056">MTYTIGQSAFAHFFTADTTTAPLWFIVRLYVGYASLMAGWSKIIHPAWFGSDAGASLQGFINGAVAKSVCASTVAASACHPSVQTWYASFLQNAVFSNAMVWSNAIAIGEFAIGFGLIVGLFTGAAAFFDFFMLLNFLLAGTVGSNPVMLVLALCIFAARRVAGYWGLDRYAMPYLRHTFRKRTL</sequence>
<keyword evidence="1" id="KW-1133">Transmembrane helix</keyword>
<protein>
    <recommendedName>
        <fullName evidence="4">DoxX family protein</fullName>
    </recommendedName>
</protein>
<feature type="transmembrane region" description="Helical" evidence="1">
    <location>
        <begin position="147"/>
        <end position="168"/>
    </location>
</feature>
<evidence type="ECO:0008006" key="4">
    <source>
        <dbReference type="Google" id="ProtNLM"/>
    </source>
</evidence>
<feature type="transmembrane region" description="Helical" evidence="1">
    <location>
        <begin position="111"/>
        <end position="135"/>
    </location>
</feature>
<gene>
    <name evidence="2" type="ORF">A3C19_01150</name>
</gene>
<reference evidence="2 3" key="1">
    <citation type="journal article" date="2016" name="Nat. Commun.">
        <title>Thousands of microbial genomes shed light on interconnected biogeochemical processes in an aquifer system.</title>
        <authorList>
            <person name="Anantharaman K."/>
            <person name="Brown C.T."/>
            <person name="Hug L.A."/>
            <person name="Sharon I."/>
            <person name="Castelle C.J."/>
            <person name="Probst A.J."/>
            <person name="Thomas B.C."/>
            <person name="Singh A."/>
            <person name="Wilkins M.J."/>
            <person name="Karaoz U."/>
            <person name="Brodie E.L."/>
            <person name="Williams K.H."/>
            <person name="Hubbard S.S."/>
            <person name="Banfield J.F."/>
        </authorList>
    </citation>
    <scope>NUCLEOTIDE SEQUENCE [LARGE SCALE GENOMIC DNA]</scope>
</reference>
<comment type="caution">
    <text evidence="2">The sequence shown here is derived from an EMBL/GenBank/DDBJ whole genome shotgun (WGS) entry which is preliminary data.</text>
</comment>
<keyword evidence="1" id="KW-0472">Membrane</keyword>
<accession>A0A1F6DM84</accession>
<evidence type="ECO:0000313" key="2">
    <source>
        <dbReference type="EMBL" id="OGG62571.1"/>
    </source>
</evidence>
<dbReference type="PANTHER" id="PTHR39157:SF1">
    <property type="entry name" value="DOXX FAMILY PROTEIN"/>
    <property type="match status" value="1"/>
</dbReference>
<organism evidence="2 3">
    <name type="scientific">Candidatus Kaiserbacteria bacterium RIFCSPHIGHO2_02_FULL_54_22</name>
    <dbReference type="NCBI Taxonomy" id="1798495"/>
    <lineage>
        <taxon>Bacteria</taxon>
        <taxon>Candidatus Kaiseribacteriota</taxon>
    </lineage>
</organism>
<dbReference type="EMBL" id="MFLI01000006">
    <property type="protein sequence ID" value="OGG62571.1"/>
    <property type="molecule type" value="Genomic_DNA"/>
</dbReference>
<dbReference type="AlphaFoldDB" id="A0A1F6DM84"/>
<dbReference type="Proteomes" id="UP000178532">
    <property type="component" value="Unassembled WGS sequence"/>
</dbReference>
<evidence type="ECO:0000256" key="1">
    <source>
        <dbReference type="SAM" id="Phobius"/>
    </source>
</evidence>
<proteinExistence type="predicted"/>
<evidence type="ECO:0000313" key="3">
    <source>
        <dbReference type="Proteomes" id="UP000178532"/>
    </source>
</evidence>
<dbReference type="PANTHER" id="PTHR39157">
    <property type="entry name" value="INTEGRAL MEMBRANE PROTEIN-RELATED"/>
    <property type="match status" value="1"/>
</dbReference>
<name>A0A1F6DM84_9BACT</name>
<keyword evidence="1" id="KW-0812">Transmembrane</keyword>
<dbReference type="STRING" id="1798495.A3C19_01150"/>